<proteinExistence type="predicted"/>
<dbReference type="EMBL" id="CADCUS010000249">
    <property type="protein sequence ID" value="CAA9404950.1"/>
    <property type="molecule type" value="Genomic_DNA"/>
</dbReference>
<gene>
    <name evidence="2" type="ORF">AVDCRST_MAG66-1746</name>
</gene>
<reference evidence="2" key="1">
    <citation type="submission" date="2020-02" db="EMBL/GenBank/DDBJ databases">
        <authorList>
            <person name="Meier V. D."/>
        </authorList>
    </citation>
    <scope>NUCLEOTIDE SEQUENCE</scope>
    <source>
        <strain evidence="2">AVDCRST_MAG66</strain>
    </source>
</reference>
<evidence type="ECO:0000256" key="1">
    <source>
        <dbReference type="SAM" id="MobiDB-lite"/>
    </source>
</evidence>
<feature type="non-terminal residue" evidence="2">
    <location>
        <position position="1"/>
    </location>
</feature>
<evidence type="ECO:0000313" key="2">
    <source>
        <dbReference type="EMBL" id="CAA9404950.1"/>
    </source>
</evidence>
<feature type="region of interest" description="Disordered" evidence="1">
    <location>
        <begin position="1"/>
        <end position="77"/>
    </location>
</feature>
<feature type="compositionally biased region" description="Low complexity" evidence="1">
    <location>
        <begin position="36"/>
        <end position="45"/>
    </location>
</feature>
<organism evidence="2">
    <name type="scientific">uncultured Pseudonocardia sp</name>
    <dbReference type="NCBI Taxonomy" id="211455"/>
    <lineage>
        <taxon>Bacteria</taxon>
        <taxon>Bacillati</taxon>
        <taxon>Actinomycetota</taxon>
        <taxon>Actinomycetes</taxon>
        <taxon>Pseudonocardiales</taxon>
        <taxon>Pseudonocardiaceae</taxon>
        <taxon>Pseudonocardia</taxon>
        <taxon>environmental samples</taxon>
    </lineage>
</organism>
<name>A0A6J4P6Q9_9PSEU</name>
<dbReference type="AlphaFoldDB" id="A0A6J4P6Q9"/>
<feature type="compositionally biased region" description="Pro residues" evidence="1">
    <location>
        <begin position="23"/>
        <end position="35"/>
    </location>
</feature>
<accession>A0A6J4P6Q9</accession>
<sequence length="77" mass="7903">RSTASRRPAAPGSWSTASSARCPPTPPSSAPPPPASSSACWPARATGRASPTGWSRRRWPSTAPTTTSSAARTRSPT</sequence>
<feature type="compositionally biased region" description="Low complexity" evidence="1">
    <location>
        <begin position="60"/>
        <end position="77"/>
    </location>
</feature>
<protein>
    <submittedName>
        <fullName evidence="2">Regulatory protein RecX</fullName>
    </submittedName>
</protein>
<feature type="non-terminal residue" evidence="2">
    <location>
        <position position="77"/>
    </location>
</feature>